<dbReference type="PANTHER" id="PTHR21477">
    <property type="entry name" value="ZGC:172139"/>
    <property type="match status" value="1"/>
</dbReference>
<evidence type="ECO:0000313" key="2">
    <source>
        <dbReference type="Proteomes" id="UP000326396"/>
    </source>
</evidence>
<name>A0A5N6PDW4_9ASTR</name>
<comment type="caution">
    <text evidence="1">The sequence shown here is derived from an EMBL/GenBank/DDBJ whole genome shotgun (WGS) entry which is preliminary data.</text>
</comment>
<dbReference type="EMBL" id="SZYD01000005">
    <property type="protein sequence ID" value="KAD6119604.1"/>
    <property type="molecule type" value="Genomic_DNA"/>
</dbReference>
<evidence type="ECO:0008006" key="3">
    <source>
        <dbReference type="Google" id="ProtNLM"/>
    </source>
</evidence>
<evidence type="ECO:0000313" key="1">
    <source>
        <dbReference type="EMBL" id="KAD6119604.1"/>
    </source>
</evidence>
<dbReference type="Proteomes" id="UP000326396">
    <property type="component" value="Linkage Group LG13"/>
</dbReference>
<keyword evidence="2" id="KW-1185">Reference proteome</keyword>
<accession>A0A5N6PDW4</accession>
<gene>
    <name evidence="1" type="ORF">E3N88_10875</name>
</gene>
<proteinExistence type="predicted"/>
<dbReference type="InterPro" id="IPR019141">
    <property type="entry name" value="DUF2045"/>
</dbReference>
<dbReference type="AlphaFoldDB" id="A0A5N6PDW4"/>
<protein>
    <recommendedName>
        <fullName evidence="3">Protein PHLOEM PROTEIN 2-LIKE A10</fullName>
    </recommendedName>
</protein>
<dbReference type="PANTHER" id="PTHR21477:SF12">
    <property type="entry name" value="PROTEIN PHLOEM PROTEIN 2-LIKE A10"/>
    <property type="match status" value="1"/>
</dbReference>
<dbReference type="OrthoDB" id="1641131at2759"/>
<sequence length="265" mass="28929">MELLTKSLEFTPRKRKWLILLAICGFSSYGVYKVCSLPCVSRKREKLVKLLVALISILETVSDSSEILGVVSRDLKQFLASDQDQIPNSLKQLSKIAVSDEFSKSLTAIFEAATKGVTQGYNKEQKAKNSGFKDRVFNKLISESGSGFVSVVVGSFARNIVLGFDSKVSNGNNEASLKVSTDLPELIDVLSTDKSKLVMGDLIKTFVSTAVAAYLDRSTCADVYDGVFSGMTDPKHQKHVEDIVVYVCSGAVETLIKTSHHVLTT</sequence>
<reference evidence="1 2" key="1">
    <citation type="submission" date="2019-05" db="EMBL/GenBank/DDBJ databases">
        <title>Mikania micrantha, genome provides insights into the molecular mechanism of rapid growth.</title>
        <authorList>
            <person name="Liu B."/>
        </authorList>
    </citation>
    <scope>NUCLEOTIDE SEQUENCE [LARGE SCALE GENOMIC DNA]</scope>
    <source>
        <strain evidence="1">NLD-2019</strain>
        <tissue evidence="1">Leaf</tissue>
    </source>
</reference>
<organism evidence="1 2">
    <name type="scientific">Mikania micrantha</name>
    <name type="common">bitter vine</name>
    <dbReference type="NCBI Taxonomy" id="192012"/>
    <lineage>
        <taxon>Eukaryota</taxon>
        <taxon>Viridiplantae</taxon>
        <taxon>Streptophyta</taxon>
        <taxon>Embryophyta</taxon>
        <taxon>Tracheophyta</taxon>
        <taxon>Spermatophyta</taxon>
        <taxon>Magnoliopsida</taxon>
        <taxon>eudicotyledons</taxon>
        <taxon>Gunneridae</taxon>
        <taxon>Pentapetalae</taxon>
        <taxon>asterids</taxon>
        <taxon>campanulids</taxon>
        <taxon>Asterales</taxon>
        <taxon>Asteraceae</taxon>
        <taxon>Asteroideae</taxon>
        <taxon>Heliantheae alliance</taxon>
        <taxon>Eupatorieae</taxon>
        <taxon>Mikania</taxon>
    </lineage>
</organism>